<keyword evidence="3" id="KW-1185">Reference proteome</keyword>
<organism evidence="2 3">
    <name type="scientific">Fasciola gigantica</name>
    <name type="common">Giant liver fluke</name>
    <dbReference type="NCBI Taxonomy" id="46835"/>
    <lineage>
        <taxon>Eukaryota</taxon>
        <taxon>Metazoa</taxon>
        <taxon>Spiralia</taxon>
        <taxon>Lophotrochozoa</taxon>
        <taxon>Platyhelminthes</taxon>
        <taxon>Trematoda</taxon>
        <taxon>Digenea</taxon>
        <taxon>Plagiorchiida</taxon>
        <taxon>Echinostomata</taxon>
        <taxon>Echinostomatoidea</taxon>
        <taxon>Fasciolidae</taxon>
        <taxon>Fasciola</taxon>
    </lineage>
</organism>
<sequence>VVTKSSIFLIQISHLHLFCPNPFLVPTSSNESNTTHSDRKVSIPINSFGLITPTQSQTSTGLESDLMSSPKMQQMTRGFTLSRSNSVETNRRASSSLGLCTSPLARTISPPVLSPTAVSVASPTRLPASPDPAVLIRKLLPPGASQLSSSKHFMPESRVCNGHSSSPSPISSFRSVPRISTHGSTCHSPPLPSPPSPQHVMPSVTSVNRSNSINHRVTDPSDSETSSCHPVVSSQSVFPSSPPPPPTCTPPPPPPPPSPPSIPAPIPPMAISPIGLATRVSGQVMDQAKTQLNPHVVHQQLANTLQQRRASAETRPTTEKPRVVSVHSMRLDPNTLETLIQFNIAEAHQIPGYQPVPPGLPDWKTQKLERKNRDAADAYAADLRKWGCIPQWKRELIEKRHHGKTDLTPARTSSVTNDSHPDLTQSLISVELTEKLQRRLEKVAAMAES</sequence>
<feature type="compositionally biased region" description="Pro residues" evidence="1">
    <location>
        <begin position="240"/>
        <end position="270"/>
    </location>
</feature>
<protein>
    <submittedName>
        <fullName evidence="2">Uncharacterized protein</fullName>
    </submittedName>
</protein>
<evidence type="ECO:0000256" key="1">
    <source>
        <dbReference type="SAM" id="MobiDB-lite"/>
    </source>
</evidence>
<comment type="caution">
    <text evidence="2">The sequence shown here is derived from an EMBL/GenBank/DDBJ whole genome shotgun (WGS) entry which is preliminary data.</text>
</comment>
<feature type="compositionally biased region" description="Polar residues" evidence="1">
    <location>
        <begin position="223"/>
        <end position="238"/>
    </location>
</feature>
<dbReference type="AlphaFoldDB" id="A0A504Y7E6"/>
<dbReference type="STRING" id="46835.A0A504Y7E6"/>
<feature type="compositionally biased region" description="Polar residues" evidence="1">
    <location>
        <begin position="203"/>
        <end position="215"/>
    </location>
</feature>
<evidence type="ECO:0000313" key="2">
    <source>
        <dbReference type="EMBL" id="TPP56863.1"/>
    </source>
</evidence>
<accession>A0A504Y7E6</accession>
<dbReference type="Proteomes" id="UP000316759">
    <property type="component" value="Unassembled WGS sequence"/>
</dbReference>
<evidence type="ECO:0000313" key="3">
    <source>
        <dbReference type="Proteomes" id="UP000316759"/>
    </source>
</evidence>
<dbReference type="OrthoDB" id="6259646at2759"/>
<reference evidence="2 3" key="1">
    <citation type="submission" date="2019-04" db="EMBL/GenBank/DDBJ databases">
        <title>Annotation for the trematode Fasciola gigantica.</title>
        <authorList>
            <person name="Choi Y.-J."/>
        </authorList>
    </citation>
    <scope>NUCLEOTIDE SEQUENCE [LARGE SCALE GENOMIC DNA]</scope>
    <source>
        <strain evidence="2">Uganda_cow_1</strain>
    </source>
</reference>
<feature type="compositionally biased region" description="Low complexity" evidence="1">
    <location>
        <begin position="164"/>
        <end position="180"/>
    </location>
</feature>
<feature type="non-terminal residue" evidence="2">
    <location>
        <position position="1"/>
    </location>
</feature>
<proteinExistence type="predicted"/>
<gene>
    <name evidence="2" type="ORF">FGIG_09233</name>
</gene>
<dbReference type="EMBL" id="SUNJ01013986">
    <property type="protein sequence ID" value="TPP56863.1"/>
    <property type="molecule type" value="Genomic_DNA"/>
</dbReference>
<feature type="region of interest" description="Disordered" evidence="1">
    <location>
        <begin position="155"/>
        <end position="270"/>
    </location>
</feature>
<name>A0A504Y7E6_FASGI</name>